<proteinExistence type="inferred from homology"/>
<keyword evidence="12 14" id="KW-0325">Glycoprotein</keyword>
<evidence type="ECO:0000256" key="8">
    <source>
        <dbReference type="ARBA" id="ARBA00022870"/>
    </source>
</evidence>
<dbReference type="HAMAP" id="MF_04036">
    <property type="entry name" value="HSV_GL_betahv"/>
    <property type="match status" value="1"/>
</dbReference>
<evidence type="ECO:0000256" key="6">
    <source>
        <dbReference type="ARBA" id="ARBA00022812"/>
    </source>
</evidence>
<evidence type="ECO:0000256" key="2">
    <source>
        <dbReference type="ARBA" id="ARBA00022511"/>
    </source>
</evidence>
<dbReference type="PROSITE" id="PS52025">
    <property type="entry name" value="GL_BHV"/>
    <property type="match status" value="1"/>
</dbReference>
<keyword evidence="13 14" id="KW-1160">Virus entry into host cell</keyword>
<keyword evidence="4 14" id="KW-1162">Viral penetration into host cytoplasm</keyword>
<evidence type="ECO:0000256" key="14">
    <source>
        <dbReference type="HAMAP-Rule" id="MF_04036"/>
    </source>
</evidence>
<keyword evidence="9 14" id="KW-0261">Viral envelope protein</keyword>
<keyword evidence="1 14" id="KW-1168">Fusion of virus membrane with host membrane</keyword>
<evidence type="ECO:0000256" key="12">
    <source>
        <dbReference type="ARBA" id="ARBA00023180"/>
    </source>
</evidence>
<keyword evidence="11" id="KW-1015">Disulfide bond</keyword>
<evidence type="ECO:0000313" key="15">
    <source>
        <dbReference type="EMBL" id="AIC84232.1"/>
    </source>
</evidence>
<keyword evidence="5" id="KW-0732">Signal</keyword>
<keyword evidence="3 14" id="KW-1169">Fusion of virus membrane with host cell membrane</keyword>
<sequence>MYDLQYSILKMATTSISTIVTGISLPGVCVTISINMLTLLNVLVTLKNNKVYAVSPHLSSRCYNNTLTCLNGGNVSFGDIPDYPSNYSKLIRYNSSSTIKVPMKYPLDEKLYNVLPLFYKNEDDLRVFLSLKKDSNGTWERNLIGVPDLKTVQEEERQYVFCDNAYAIFYCSQYTKNCNNNINLNKINYSNSIFTEHVLEIVFHGKPELRVDVKILLYNKVTLAHRIVTIPLFTPALLDVTFNIIYRILYRDPASHALLKTFKKFFDQHIGEPYRGPRNNRFVRVWQKDGFERMGNAIL</sequence>
<keyword evidence="2 14" id="KW-1032">Host cell membrane</keyword>
<keyword evidence="10 14" id="KW-0472">Membrane</keyword>
<evidence type="ECO:0000256" key="9">
    <source>
        <dbReference type="ARBA" id="ARBA00022879"/>
    </source>
</evidence>
<comment type="function">
    <text evidence="14">The heterodimer glycoprotein H-glycoprotein L is required for the fusion of viral and plasma membranes leading to virus entry into the host cell. Acts as a functional inhibitor of gH and maintains gH in an inhibited form. Upon binding to host integrins, gL dissociates from gH leading to activation of the viral fusion glycoproteins gB and gH.</text>
</comment>
<reference evidence="15" key="2">
    <citation type="submission" date="2014-06" db="EMBL/GenBank/DDBJ databases">
        <title>Elephant Endotheliotropic Herpesviruses EEHV1A, EEHV1B and EEHV2 from Cases of Hemorrhagic Disease are Highly Diverged from Both Cytomegaloviruses and Roseoloviruses and Form a New Deltaherpesvirinae Sub-Family.</title>
        <authorList>
            <person name="Richman L.K."/>
            <person name="Zong J.-C."/>
            <person name="Latimer E.M."/>
            <person name="Lock J."/>
            <person name="Fleischer R."/>
            <person name="Heaggans S.Y."/>
            <person name="Hayward G.S."/>
        </authorList>
    </citation>
    <scope>NUCLEOTIDE SEQUENCE</scope>
    <source>
        <strain evidence="15">North American #NAP19</strain>
    </source>
</reference>
<evidence type="ECO:0000256" key="7">
    <source>
        <dbReference type="ARBA" id="ARBA00022844"/>
    </source>
</evidence>
<dbReference type="GO" id="GO:0055036">
    <property type="term" value="C:virion membrane"/>
    <property type="evidence" value="ECO:0007669"/>
    <property type="project" value="UniProtKB-SubCell"/>
</dbReference>
<dbReference type="GO" id="GO:0044177">
    <property type="term" value="C:host cell Golgi apparatus"/>
    <property type="evidence" value="ECO:0007669"/>
    <property type="project" value="UniProtKB-SubCell"/>
</dbReference>
<reference evidence="16" key="3">
    <citation type="submission" date="2014-07" db="EMBL/GenBank/DDBJ databases">
        <authorList>
            <person name="Zong J.-C."/>
            <person name="Heaggans S.Y."/>
            <person name="Hayward G.S."/>
        </authorList>
    </citation>
    <scope>NUCLEOTIDE SEQUENCE</scope>
    <source>
        <strain evidence="16">North American #NAP33 Jade1</strain>
    </source>
</reference>
<evidence type="ECO:0000256" key="13">
    <source>
        <dbReference type="ARBA" id="ARBA00023296"/>
    </source>
</evidence>
<evidence type="ECO:0000256" key="4">
    <source>
        <dbReference type="ARBA" id="ARBA00022595"/>
    </source>
</evidence>
<name>A0A060LD75_ELHV1</name>
<accession>A0A060LD75</accession>
<dbReference type="InterPro" id="IPR002689">
    <property type="entry name" value="Cytomegalo_gL"/>
</dbReference>
<dbReference type="GO" id="GO:0019031">
    <property type="term" value="C:viral envelope"/>
    <property type="evidence" value="ECO:0007669"/>
    <property type="project" value="UniProtKB-UniRule"/>
</dbReference>
<evidence type="ECO:0000256" key="3">
    <source>
        <dbReference type="ARBA" id="ARBA00022521"/>
    </source>
</evidence>
<evidence type="ECO:0000313" key="16">
    <source>
        <dbReference type="EMBL" id="AIH00833.1"/>
    </source>
</evidence>
<dbReference type="EMBL" id="KC854710">
    <property type="protein sequence ID" value="AIC84232.1"/>
    <property type="molecule type" value="Genomic_DNA"/>
</dbReference>
<evidence type="ECO:0000256" key="5">
    <source>
        <dbReference type="ARBA" id="ARBA00022729"/>
    </source>
</evidence>
<dbReference type="GO" id="GO:0020002">
    <property type="term" value="C:host cell plasma membrane"/>
    <property type="evidence" value="ECO:0007669"/>
    <property type="project" value="UniProtKB-SubCell"/>
</dbReference>
<dbReference type="GO" id="GO:0019064">
    <property type="term" value="P:fusion of virus membrane with host plasma membrane"/>
    <property type="evidence" value="ECO:0007669"/>
    <property type="project" value="UniProtKB-UniRule"/>
</dbReference>
<reference evidence="16" key="1">
    <citation type="journal article" date="2014" name="J. Virol.">
        <title>Elephant endotheliotropic herpesviruses EEHV1A, EEHV1B, and EEHV2 from cases of hemorrhagic disease are highly diverged from other mammalian herpesviruses and may form a new subfamily.</title>
        <authorList>
            <person name="Richman LK"/>
            <person name="Zong JC"/>
            <person name="Latimer EM"/>
            <person name="Lock J"/>
            <person name="Fleischer RC"/>
            <person name="Heaggans SY"/>
            <person name="Hayward GS."/>
        </authorList>
    </citation>
    <scope>NUCLEOTIDE SEQUENCE</scope>
    <source>
        <strain evidence="16">North American #NAP33 Jade1</strain>
    </source>
</reference>
<evidence type="ECO:0000256" key="10">
    <source>
        <dbReference type="ARBA" id="ARBA00023136"/>
    </source>
</evidence>
<dbReference type="Pfam" id="PF01801">
    <property type="entry name" value="Cytomega_gL"/>
    <property type="match status" value="1"/>
</dbReference>
<protein>
    <recommendedName>
        <fullName evidence="14">Envelope glycoprotein L</fullName>
        <shortName evidence="14">gL</shortName>
    </recommendedName>
</protein>
<keyword evidence="7 14" id="KW-0946">Virion</keyword>
<dbReference type="EMBL" id="KM087801">
    <property type="protein sequence ID" value="AIH00833.1"/>
    <property type="molecule type" value="Genomic_DNA"/>
</dbReference>
<keyword evidence="6 14" id="KW-1040">Host Golgi apparatus</keyword>
<comment type="subcellular location">
    <subcellularLocation>
        <location evidence="14">Virion membrane</location>
        <topology evidence="14">Peripheral membrane protein</topology>
        <orientation evidence="14">Extracellular side</orientation>
    </subcellularLocation>
    <subcellularLocation>
        <location evidence="14">Host cell membrane</location>
        <topology evidence="14">Peripheral membrane protein</topology>
        <orientation evidence="14">Extracellular side</orientation>
    </subcellularLocation>
    <subcellularLocation>
        <location evidence="14">Host Golgi apparatus</location>
        <location evidence="14">Host trans-Golgi network</location>
    </subcellularLocation>
    <text evidence="14">gL associates with the extravirion surface through its binding to gH. During virion morphogenesis, this protein probably accumulates in the host trans-Golgi where secondary envelopment occurs.</text>
</comment>
<keyword evidence="8 14" id="KW-1043">Host membrane</keyword>
<dbReference type="GO" id="GO:0046718">
    <property type="term" value="P:symbiont entry into host cell"/>
    <property type="evidence" value="ECO:0007669"/>
    <property type="project" value="UniProtKB-KW"/>
</dbReference>
<organism evidence="15">
    <name type="scientific">Elephant endotheliotropic herpesvirus 1B</name>
    <dbReference type="NCBI Taxonomy" id="759754"/>
    <lineage>
        <taxon>Viruses</taxon>
        <taxon>Duplodnaviria</taxon>
        <taxon>Heunggongvirae</taxon>
        <taxon>Peploviricota</taxon>
        <taxon>Herviviricetes</taxon>
        <taxon>Herpesvirales</taxon>
        <taxon>Orthoherpesviridae</taxon>
        <taxon>Betaherpesvirinae</taxon>
        <taxon>Proboscivirus</taxon>
        <taxon>Proboscivirus elephantidbeta1</taxon>
        <taxon>Elephantid herpesvirus 1</taxon>
    </lineage>
</organism>
<gene>
    <name evidence="15" type="primary">U82</name>
    <name evidence="14" type="synonym">gL</name>
</gene>
<comment type="subunit">
    <text evidence="14">Interacts with glycoprotein H (gH); this interaction is necessary for the correct processing and cell surface expression of gH.</text>
</comment>
<evidence type="ECO:0000256" key="1">
    <source>
        <dbReference type="ARBA" id="ARBA00022506"/>
    </source>
</evidence>
<evidence type="ECO:0000256" key="11">
    <source>
        <dbReference type="ARBA" id="ARBA00023157"/>
    </source>
</evidence>